<evidence type="ECO:0000313" key="8">
    <source>
        <dbReference type="Proteomes" id="UP001621964"/>
    </source>
</evidence>
<evidence type="ECO:0000256" key="6">
    <source>
        <dbReference type="HAMAP-Rule" id="MF_01186"/>
    </source>
</evidence>
<evidence type="ECO:0000256" key="5">
    <source>
        <dbReference type="ARBA" id="ARBA00023288"/>
    </source>
</evidence>
<keyword evidence="4 6" id="KW-0998">Cell outer membrane</keyword>
<comment type="caution">
    <text evidence="7">The sequence shown here is derived from an EMBL/GenBank/DDBJ whole genome shotgun (WGS) entry which is preliminary data.</text>
</comment>
<comment type="subcellular location">
    <subcellularLocation>
        <location evidence="6">Cell outer membrane</location>
        <topology evidence="6">Lipid-anchor</topology>
    </subcellularLocation>
</comment>
<reference evidence="7 8" key="1">
    <citation type="submission" date="2024-11" db="EMBL/GenBank/DDBJ databases">
        <authorList>
            <person name="Mikucki A.G."/>
            <person name="Kahler C.M."/>
        </authorList>
    </citation>
    <scope>NUCLEOTIDE SEQUENCE [LARGE SCALE GENOMIC DNA]</scope>
    <source>
        <strain evidence="7 8">EXNM717</strain>
    </source>
</reference>
<keyword evidence="1 6" id="KW-0732">Signal</keyword>
<dbReference type="PANTHER" id="PTHR38098">
    <property type="entry name" value="LPS-ASSEMBLY LIPOPROTEIN LPTE"/>
    <property type="match status" value="1"/>
</dbReference>
<evidence type="ECO:0000313" key="7">
    <source>
        <dbReference type="EMBL" id="MFK7642492.1"/>
    </source>
</evidence>
<dbReference type="PROSITE" id="PS51257">
    <property type="entry name" value="PROKAR_LIPOPROTEIN"/>
    <property type="match status" value="1"/>
</dbReference>
<evidence type="ECO:0000256" key="2">
    <source>
        <dbReference type="ARBA" id="ARBA00023136"/>
    </source>
</evidence>
<proteinExistence type="inferred from homology"/>
<dbReference type="HAMAP" id="MF_01186">
    <property type="entry name" value="LPS_assembly_LptE"/>
    <property type="match status" value="1"/>
</dbReference>
<gene>
    <name evidence="6 7" type="primary">lptE</name>
    <name evidence="7" type="ORF">ACI43T_08315</name>
</gene>
<protein>
    <recommendedName>
        <fullName evidence="6">LPS-assembly lipoprotein LptE</fullName>
    </recommendedName>
</protein>
<dbReference type="PANTHER" id="PTHR38098:SF1">
    <property type="entry name" value="LPS-ASSEMBLY LIPOPROTEIN LPTE"/>
    <property type="match status" value="1"/>
</dbReference>
<evidence type="ECO:0000256" key="4">
    <source>
        <dbReference type="ARBA" id="ARBA00023237"/>
    </source>
</evidence>
<keyword evidence="3 6" id="KW-0564">Palmitate</keyword>
<comment type="subunit">
    <text evidence="6">Component of the lipopolysaccharide transport and assembly complex. Interacts with LptD.</text>
</comment>
<keyword evidence="5 6" id="KW-0449">Lipoprotein</keyword>
<name>A0ABW8Q4J2_9NEIS</name>
<accession>A0ABW8Q4J2</accession>
<keyword evidence="2 6" id="KW-0472">Membrane</keyword>
<dbReference type="RefSeq" id="WP_405386450.1">
    <property type="nucleotide sequence ID" value="NZ_JBJGEB010000007.1"/>
</dbReference>
<dbReference type="Pfam" id="PF04390">
    <property type="entry name" value="LptE"/>
    <property type="match status" value="1"/>
</dbReference>
<evidence type="ECO:0000256" key="3">
    <source>
        <dbReference type="ARBA" id="ARBA00023139"/>
    </source>
</evidence>
<keyword evidence="8" id="KW-1185">Reference proteome</keyword>
<evidence type="ECO:0000256" key="1">
    <source>
        <dbReference type="ARBA" id="ARBA00022729"/>
    </source>
</evidence>
<comment type="similarity">
    <text evidence="6">Belongs to the LptE lipoprotein family.</text>
</comment>
<dbReference type="InterPro" id="IPR007485">
    <property type="entry name" value="LPS_assembly_LptE"/>
</dbReference>
<sequence>MNKILLTAAVLLLGACGFHPKGMGGISHPLPYQAWHIANGQTMQQALYKALRYADGNPVGADKAQAVLTVSRIDTRKDIYTITRAAEINEYLLILRVEAQASVNGEPLGEPITVVVNRKMDYANSDVLGKAEEEQTIWSEMRTDAAEQIVRRLTFLKAPQ</sequence>
<dbReference type="EMBL" id="JBJGEB010000007">
    <property type="protein sequence ID" value="MFK7642492.1"/>
    <property type="molecule type" value="Genomic_DNA"/>
</dbReference>
<comment type="function">
    <text evidence="6">Together with LptD, is involved in the assembly of lipopolysaccharide (LPS) at the surface of the outer membrane. Required for the proper assembly of LptD. Binds LPS and may serve as the LPS recognition site at the outer membrane.</text>
</comment>
<dbReference type="Gene3D" id="3.30.160.150">
    <property type="entry name" value="Lipoprotein like domain"/>
    <property type="match status" value="1"/>
</dbReference>
<dbReference type="Proteomes" id="UP001621964">
    <property type="component" value="Unassembled WGS sequence"/>
</dbReference>
<organism evidence="7 8">
    <name type="scientific">Neisseria oralis</name>
    <dbReference type="NCBI Taxonomy" id="1107316"/>
    <lineage>
        <taxon>Bacteria</taxon>
        <taxon>Pseudomonadati</taxon>
        <taxon>Pseudomonadota</taxon>
        <taxon>Betaproteobacteria</taxon>
        <taxon>Neisseriales</taxon>
        <taxon>Neisseriaceae</taxon>
        <taxon>Neisseria</taxon>
    </lineage>
</organism>